<keyword evidence="1" id="KW-0547">Nucleotide-binding</keyword>
<evidence type="ECO:0000256" key="3">
    <source>
        <dbReference type="SAM" id="MobiDB-lite"/>
    </source>
</evidence>
<dbReference type="Pfam" id="PF00069">
    <property type="entry name" value="Pkinase"/>
    <property type="match status" value="1"/>
</dbReference>
<keyword evidence="2" id="KW-0067">ATP-binding</keyword>
<dbReference type="GO" id="GO:0004674">
    <property type="term" value="F:protein serine/threonine kinase activity"/>
    <property type="evidence" value="ECO:0007669"/>
    <property type="project" value="TreeGrafter"/>
</dbReference>
<evidence type="ECO:0000313" key="5">
    <source>
        <dbReference type="EMBL" id="KAF7422584.1"/>
    </source>
</evidence>
<proteinExistence type="predicted"/>
<reference evidence="5" key="1">
    <citation type="submission" date="2019-07" db="EMBL/GenBank/DDBJ databases">
        <authorList>
            <person name="Palmer J.M."/>
        </authorList>
    </citation>
    <scope>NUCLEOTIDE SEQUENCE</scope>
    <source>
        <strain evidence="5">PC9</strain>
    </source>
</reference>
<organism evidence="5 6">
    <name type="scientific">Pleurotus ostreatus</name>
    <name type="common">Oyster mushroom</name>
    <name type="synonym">White-rot fungus</name>
    <dbReference type="NCBI Taxonomy" id="5322"/>
    <lineage>
        <taxon>Eukaryota</taxon>
        <taxon>Fungi</taxon>
        <taxon>Dikarya</taxon>
        <taxon>Basidiomycota</taxon>
        <taxon>Agaricomycotina</taxon>
        <taxon>Agaricomycetes</taxon>
        <taxon>Agaricomycetidae</taxon>
        <taxon>Agaricales</taxon>
        <taxon>Pleurotineae</taxon>
        <taxon>Pleurotaceae</taxon>
        <taxon>Pleurotus</taxon>
    </lineage>
</organism>
<dbReference type="EMBL" id="JACETU010000008">
    <property type="protein sequence ID" value="KAF7422584.1"/>
    <property type="molecule type" value="Genomic_DNA"/>
</dbReference>
<dbReference type="InterPro" id="IPR011009">
    <property type="entry name" value="Kinase-like_dom_sf"/>
</dbReference>
<gene>
    <name evidence="5" type="ORF">PC9H_010740</name>
</gene>
<dbReference type="InterPro" id="IPR020635">
    <property type="entry name" value="Tyr_kinase_cat_dom"/>
</dbReference>
<evidence type="ECO:0000256" key="2">
    <source>
        <dbReference type="ARBA" id="ARBA00022840"/>
    </source>
</evidence>
<dbReference type="RefSeq" id="XP_036627616.1">
    <property type="nucleotide sequence ID" value="XM_036780233.1"/>
</dbReference>
<evidence type="ECO:0000259" key="4">
    <source>
        <dbReference type="PROSITE" id="PS50011"/>
    </source>
</evidence>
<dbReference type="AlphaFoldDB" id="A0A8H6ZMM7"/>
<dbReference type="VEuPathDB" id="FungiDB:PC9H_010740"/>
<dbReference type="PANTHER" id="PTHR24346">
    <property type="entry name" value="MAP/MICROTUBULE AFFINITY-REGULATING KINASE"/>
    <property type="match status" value="1"/>
</dbReference>
<dbReference type="GeneID" id="59380558"/>
<evidence type="ECO:0000313" key="6">
    <source>
        <dbReference type="Proteomes" id="UP000623687"/>
    </source>
</evidence>
<dbReference type="GO" id="GO:0004713">
    <property type="term" value="F:protein tyrosine kinase activity"/>
    <property type="evidence" value="ECO:0007669"/>
    <property type="project" value="InterPro"/>
</dbReference>
<dbReference type="InterPro" id="IPR000719">
    <property type="entry name" value="Prot_kinase_dom"/>
</dbReference>
<dbReference type="SMART" id="SM00219">
    <property type="entry name" value="TyrKc"/>
    <property type="match status" value="1"/>
</dbReference>
<dbReference type="GO" id="GO:0005737">
    <property type="term" value="C:cytoplasm"/>
    <property type="evidence" value="ECO:0007669"/>
    <property type="project" value="TreeGrafter"/>
</dbReference>
<protein>
    <recommendedName>
        <fullName evidence="4">Protein kinase domain-containing protein</fullName>
    </recommendedName>
</protein>
<comment type="caution">
    <text evidence="5">The sequence shown here is derived from an EMBL/GenBank/DDBJ whole genome shotgun (WGS) entry which is preliminary data.</text>
</comment>
<accession>A0A8H6ZMM7</accession>
<dbReference type="SUPFAM" id="SSF56112">
    <property type="entry name" value="Protein kinase-like (PK-like)"/>
    <property type="match status" value="1"/>
</dbReference>
<keyword evidence="6" id="KW-1185">Reference proteome</keyword>
<dbReference type="GO" id="GO:0035556">
    <property type="term" value="P:intracellular signal transduction"/>
    <property type="evidence" value="ECO:0007669"/>
    <property type="project" value="TreeGrafter"/>
</dbReference>
<dbReference type="Gene3D" id="1.10.510.10">
    <property type="entry name" value="Transferase(Phosphotransferase) domain 1"/>
    <property type="match status" value="1"/>
</dbReference>
<name>A0A8H6ZMM7_PLEOS</name>
<dbReference type="PROSITE" id="PS50011">
    <property type="entry name" value="PROTEIN_KINASE_DOM"/>
    <property type="match status" value="1"/>
</dbReference>
<feature type="region of interest" description="Disordered" evidence="3">
    <location>
        <begin position="1"/>
        <end position="20"/>
    </location>
</feature>
<dbReference type="Proteomes" id="UP000623687">
    <property type="component" value="Unassembled WGS sequence"/>
</dbReference>
<dbReference type="PANTHER" id="PTHR24346:SF30">
    <property type="entry name" value="MATERNAL EMBRYONIC LEUCINE ZIPPER KINASE"/>
    <property type="match status" value="1"/>
</dbReference>
<dbReference type="OrthoDB" id="5987198at2759"/>
<dbReference type="CDD" id="cd00180">
    <property type="entry name" value="PKc"/>
    <property type="match status" value="1"/>
</dbReference>
<sequence length="378" mass="43915">MANGSDTNTPPPPTASQPRVGGQLLASEVFWRNHYDWLLSKGYLLRSRYRPDWKPSWEGTRKSWLALRLDQYFQHPSVLDAERLSNGELLGLKRVKKSLHPYEAQIAQFFCSGSVATNSANHCVPIYDVLQVPDDDDAIILVMPLLREHYSPAFDTIGEAIEFFRQIFEGLQFMHRNHVAHRDLASQNVLMDARTLYTDRYHPSSPNYKLDASTAPRHYTRTQVPVKYYIIDFGLSRMYRREDLPVSEDVIYGADKTVPEFETSESCDPFPTDVYTLGNMIKEEFMEGSRFDKRKLGFDFMKPLVADMTQADPTKRPTMDEVVERFEKIRKDLTPWKLRSRVVEVPESPFTMAFRNLGHWKRRIWFMARRVPPVPAPS</sequence>
<dbReference type="GO" id="GO:0005524">
    <property type="term" value="F:ATP binding"/>
    <property type="evidence" value="ECO:0007669"/>
    <property type="project" value="UniProtKB-KW"/>
</dbReference>
<evidence type="ECO:0000256" key="1">
    <source>
        <dbReference type="ARBA" id="ARBA00022741"/>
    </source>
</evidence>
<feature type="domain" description="Protein kinase" evidence="4">
    <location>
        <begin position="15"/>
        <end position="337"/>
    </location>
</feature>